<dbReference type="EMBL" id="AP004867">
    <property type="protein sequence ID" value="BAD07924.1"/>
    <property type="molecule type" value="Genomic_DNA"/>
</dbReference>
<evidence type="ECO:0000313" key="2">
    <source>
        <dbReference type="EMBL" id="BAD07646.1"/>
    </source>
</evidence>
<organism evidence="3 4">
    <name type="scientific">Oryza sativa subsp. japonica</name>
    <name type="common">Rice</name>
    <dbReference type="NCBI Taxonomy" id="39947"/>
    <lineage>
        <taxon>Eukaryota</taxon>
        <taxon>Viridiplantae</taxon>
        <taxon>Streptophyta</taxon>
        <taxon>Embryophyta</taxon>
        <taxon>Tracheophyta</taxon>
        <taxon>Spermatophyta</taxon>
        <taxon>Magnoliopsida</taxon>
        <taxon>Liliopsida</taxon>
        <taxon>Poales</taxon>
        <taxon>Poaceae</taxon>
        <taxon>BOP clade</taxon>
        <taxon>Oryzoideae</taxon>
        <taxon>Oryzeae</taxon>
        <taxon>Oryzinae</taxon>
        <taxon>Oryza</taxon>
        <taxon>Oryza sativa</taxon>
    </lineage>
</organism>
<reference evidence="2" key="1">
    <citation type="submission" date="2001-08" db="EMBL/GenBank/DDBJ databases">
        <title>Oryza sativa nipponbare(GA3) genomic DNA, chromosome 2, BAC clone:OJ1399_H05.</title>
        <authorList>
            <person name="Sasaki T."/>
            <person name="Matsumoto T."/>
            <person name="Yamamoto K."/>
        </authorList>
    </citation>
    <scope>NUCLEOTIDE SEQUENCE</scope>
</reference>
<protein>
    <submittedName>
        <fullName evidence="3">Uncharacterized protein</fullName>
    </submittedName>
</protein>
<dbReference type="AlphaFoldDB" id="Q6Z7C4"/>
<accession>Q6Z7C4</accession>
<reference evidence="4" key="3">
    <citation type="journal article" date="2005" name="Nature">
        <title>The map-based sequence of the rice genome.</title>
        <authorList>
            <consortium name="International rice genome sequencing project (IRGSP)"/>
            <person name="Matsumoto T."/>
            <person name="Wu J."/>
            <person name="Kanamori H."/>
            <person name="Katayose Y."/>
            <person name="Fujisawa M."/>
            <person name="Namiki N."/>
            <person name="Mizuno H."/>
            <person name="Yamamoto K."/>
            <person name="Antonio B.A."/>
            <person name="Baba T."/>
            <person name="Sakata K."/>
            <person name="Nagamura Y."/>
            <person name="Aoki H."/>
            <person name="Arikawa K."/>
            <person name="Arita K."/>
            <person name="Bito T."/>
            <person name="Chiden Y."/>
            <person name="Fujitsuka N."/>
            <person name="Fukunaka R."/>
            <person name="Hamada M."/>
            <person name="Harada C."/>
            <person name="Hayashi A."/>
            <person name="Hijishita S."/>
            <person name="Honda M."/>
            <person name="Hosokawa S."/>
            <person name="Ichikawa Y."/>
            <person name="Idonuma A."/>
            <person name="Iijima M."/>
            <person name="Ikeda M."/>
            <person name="Ikeno M."/>
            <person name="Ito K."/>
            <person name="Ito S."/>
            <person name="Ito T."/>
            <person name="Ito Y."/>
            <person name="Ito Y."/>
            <person name="Iwabuchi A."/>
            <person name="Kamiya K."/>
            <person name="Karasawa W."/>
            <person name="Kurita K."/>
            <person name="Katagiri S."/>
            <person name="Kikuta A."/>
            <person name="Kobayashi H."/>
            <person name="Kobayashi N."/>
            <person name="Machita K."/>
            <person name="Maehara T."/>
            <person name="Masukawa M."/>
            <person name="Mizubayashi T."/>
            <person name="Mukai Y."/>
            <person name="Nagasaki H."/>
            <person name="Nagata Y."/>
            <person name="Naito S."/>
            <person name="Nakashima M."/>
            <person name="Nakama Y."/>
            <person name="Nakamichi Y."/>
            <person name="Nakamura M."/>
            <person name="Meguro A."/>
            <person name="Negishi M."/>
            <person name="Ohta I."/>
            <person name="Ohta T."/>
            <person name="Okamoto M."/>
            <person name="Ono N."/>
            <person name="Saji S."/>
            <person name="Sakaguchi M."/>
            <person name="Sakai K."/>
            <person name="Shibata M."/>
            <person name="Shimokawa T."/>
            <person name="Song J."/>
            <person name="Takazaki Y."/>
            <person name="Terasawa K."/>
            <person name="Tsugane M."/>
            <person name="Tsuji K."/>
            <person name="Ueda S."/>
            <person name="Waki K."/>
            <person name="Yamagata H."/>
            <person name="Yamamoto M."/>
            <person name="Yamamoto S."/>
            <person name="Yamane H."/>
            <person name="Yoshiki S."/>
            <person name="Yoshihara R."/>
            <person name="Yukawa K."/>
            <person name="Zhong H."/>
            <person name="Yano M."/>
            <person name="Yuan Q."/>
            <person name="Ouyang S."/>
            <person name="Liu J."/>
            <person name="Jones K.M."/>
            <person name="Gansberger K."/>
            <person name="Moffat K."/>
            <person name="Hill J."/>
            <person name="Bera J."/>
            <person name="Fadrosh D."/>
            <person name="Jin S."/>
            <person name="Johri S."/>
            <person name="Kim M."/>
            <person name="Overton L."/>
            <person name="Reardon M."/>
            <person name="Tsitrin T."/>
            <person name="Vuong H."/>
            <person name="Weaver B."/>
            <person name="Ciecko A."/>
            <person name="Tallon L."/>
            <person name="Jackson J."/>
            <person name="Pai G."/>
            <person name="Aken S.V."/>
            <person name="Utterback T."/>
            <person name="Reidmuller S."/>
            <person name="Feldblyum T."/>
            <person name="Hsiao J."/>
            <person name="Zismann V."/>
            <person name="Iobst S."/>
            <person name="de Vazeille A.R."/>
            <person name="Buell C.R."/>
            <person name="Ying K."/>
            <person name="Li Y."/>
            <person name="Lu T."/>
            <person name="Huang Y."/>
            <person name="Zhao Q."/>
            <person name="Feng Q."/>
            <person name="Zhang L."/>
            <person name="Zhu J."/>
            <person name="Weng Q."/>
            <person name="Mu J."/>
            <person name="Lu Y."/>
            <person name="Fan D."/>
            <person name="Liu Y."/>
            <person name="Guan J."/>
            <person name="Zhang Y."/>
            <person name="Yu S."/>
            <person name="Liu X."/>
            <person name="Zhang Y."/>
            <person name="Hong G."/>
            <person name="Han B."/>
            <person name="Choisne N."/>
            <person name="Demange N."/>
            <person name="Orjeda G."/>
            <person name="Samain S."/>
            <person name="Cattolico L."/>
            <person name="Pelletier E."/>
            <person name="Couloux A."/>
            <person name="Segurens B."/>
            <person name="Wincker P."/>
            <person name="D'Hont A."/>
            <person name="Scarpelli C."/>
            <person name="Weissenbach J."/>
            <person name="Salanoubat M."/>
            <person name="Quetier F."/>
            <person name="Yu Y."/>
            <person name="Kim H.R."/>
            <person name="Rambo T."/>
            <person name="Currie J."/>
            <person name="Collura K."/>
            <person name="Luo M."/>
            <person name="Yang T."/>
            <person name="Ammiraju J.S.S."/>
            <person name="Engler F."/>
            <person name="Soderlund C."/>
            <person name="Wing R.A."/>
            <person name="Palmer L.E."/>
            <person name="de la Bastide M."/>
            <person name="Spiegel L."/>
            <person name="Nascimento L."/>
            <person name="Zutavern T."/>
            <person name="O'Shaughnessy A."/>
            <person name="Dike S."/>
            <person name="Dedhia N."/>
            <person name="Preston R."/>
            <person name="Balija V."/>
            <person name="McCombie W.R."/>
            <person name="Chow T."/>
            <person name="Chen H."/>
            <person name="Chung M."/>
            <person name="Chen C."/>
            <person name="Shaw J."/>
            <person name="Wu H."/>
            <person name="Hsiao K."/>
            <person name="Chao Y."/>
            <person name="Chu M."/>
            <person name="Cheng C."/>
            <person name="Hour A."/>
            <person name="Lee P."/>
            <person name="Lin S."/>
            <person name="Lin Y."/>
            <person name="Liou J."/>
            <person name="Liu S."/>
            <person name="Hsing Y."/>
            <person name="Raghuvanshi S."/>
            <person name="Mohanty A."/>
            <person name="Bharti A.K."/>
            <person name="Gaur A."/>
            <person name="Gupta V."/>
            <person name="Kumar D."/>
            <person name="Ravi V."/>
            <person name="Vij S."/>
            <person name="Kapur A."/>
            <person name="Khurana P."/>
            <person name="Khurana P."/>
            <person name="Khurana J.P."/>
            <person name="Tyagi A.K."/>
            <person name="Gaikwad K."/>
            <person name="Singh A."/>
            <person name="Dalal V."/>
            <person name="Srivastava S."/>
            <person name="Dixit A."/>
            <person name="Pal A.K."/>
            <person name="Ghazi I.A."/>
            <person name="Yadav M."/>
            <person name="Pandit A."/>
            <person name="Bhargava A."/>
            <person name="Sureshbabu K."/>
            <person name="Batra K."/>
            <person name="Sharma T.R."/>
            <person name="Mohapatra T."/>
            <person name="Singh N.K."/>
            <person name="Messing J."/>
            <person name="Nelson A.B."/>
            <person name="Fuks G."/>
            <person name="Kavchok S."/>
            <person name="Keizer G."/>
            <person name="Linton E."/>
            <person name="Llaca V."/>
            <person name="Song R."/>
            <person name="Tanyolac B."/>
            <person name="Young S."/>
            <person name="Ho-Il K."/>
            <person name="Hahn J.H."/>
            <person name="Sangsakoo G."/>
            <person name="Vanavichit A."/>
            <person name="de Mattos Luiz.A.T."/>
            <person name="Zimmer P.D."/>
            <person name="Malone G."/>
            <person name="Dellagostin O."/>
            <person name="de Oliveira A.C."/>
            <person name="Bevan M."/>
            <person name="Bancroft I."/>
            <person name="Minx P."/>
            <person name="Cordum H."/>
            <person name="Wilson R."/>
            <person name="Cheng Z."/>
            <person name="Jin W."/>
            <person name="Jiang J."/>
            <person name="Leong S.A."/>
            <person name="Iwama H."/>
            <person name="Gojobori T."/>
            <person name="Itoh T."/>
            <person name="Niimura Y."/>
            <person name="Fujii Y."/>
            <person name="Habara T."/>
            <person name="Sakai H."/>
            <person name="Sato Y."/>
            <person name="Wilson G."/>
            <person name="Kumar K."/>
            <person name="McCouch S."/>
            <person name="Juretic N."/>
            <person name="Hoen D."/>
            <person name="Wright S."/>
            <person name="Bruskiewich R."/>
            <person name="Bureau T."/>
            <person name="Miyao A."/>
            <person name="Hirochika H."/>
            <person name="Nishikawa T."/>
            <person name="Kadowaki K."/>
            <person name="Sugiura M."/>
            <person name="Burr B."/>
            <person name="Sasaki T."/>
        </authorList>
    </citation>
    <scope>NUCLEOTIDE SEQUENCE [LARGE SCALE GENOMIC DNA]</scope>
    <source>
        <strain evidence="4">cv. Nipponbare</strain>
    </source>
</reference>
<gene>
    <name evidence="2" type="ORF">OJ1399_H05.31</name>
    <name evidence="3" type="ORF">P0036E06.10</name>
</gene>
<feature type="compositionally biased region" description="Basic and acidic residues" evidence="1">
    <location>
        <begin position="15"/>
        <end position="29"/>
    </location>
</feature>
<feature type="region of interest" description="Disordered" evidence="1">
    <location>
        <begin position="1"/>
        <end position="50"/>
    </location>
</feature>
<evidence type="ECO:0000313" key="3">
    <source>
        <dbReference type="EMBL" id="BAD07924.1"/>
    </source>
</evidence>
<feature type="compositionally biased region" description="Pro residues" evidence="1">
    <location>
        <begin position="1"/>
        <end position="10"/>
    </location>
</feature>
<evidence type="ECO:0000313" key="4">
    <source>
        <dbReference type="Proteomes" id="UP000000763"/>
    </source>
</evidence>
<reference evidence="3" key="2">
    <citation type="submission" date="2002-03" db="EMBL/GenBank/DDBJ databases">
        <title>Oryza sativa nipponbare(GA3) genomic DNA, chromosome 2, PAC clone:P0036E06.</title>
        <authorList>
            <person name="Sasaki T."/>
            <person name="Matsumoto T."/>
            <person name="Yamamoto K."/>
        </authorList>
    </citation>
    <scope>NUCLEOTIDE SEQUENCE</scope>
</reference>
<dbReference type="Proteomes" id="UP000000763">
    <property type="component" value="Chromosome 2"/>
</dbReference>
<evidence type="ECO:0000256" key="1">
    <source>
        <dbReference type="SAM" id="MobiDB-lite"/>
    </source>
</evidence>
<dbReference type="EMBL" id="AP004090">
    <property type="protein sequence ID" value="BAD07646.1"/>
    <property type="molecule type" value="Genomic_DNA"/>
</dbReference>
<reference evidence="4" key="4">
    <citation type="journal article" date="2008" name="Nucleic Acids Res.">
        <title>The rice annotation project database (RAP-DB): 2008 update.</title>
        <authorList>
            <consortium name="The rice annotation project (RAP)"/>
        </authorList>
    </citation>
    <scope>GENOME REANNOTATION</scope>
    <source>
        <strain evidence="4">cv. Nipponbare</strain>
    </source>
</reference>
<sequence>MPYRPWPTSPPRLAAWERNKGTTVTRERNNSSGAAVEDSGGGRGKAHSRGQNWYPAIPISVAMWPLEICPDPTVKIRYRKVVATCKYLNREIKLI</sequence>
<proteinExistence type="predicted"/>
<name>Q6Z7C4_ORYSJ</name>